<reference evidence="3" key="1">
    <citation type="journal article" date="2019" name="Int. J. Syst. Evol. Microbiol.">
        <title>The Global Catalogue of Microorganisms (GCM) 10K type strain sequencing project: providing services to taxonomists for standard genome sequencing and annotation.</title>
        <authorList>
            <consortium name="The Broad Institute Genomics Platform"/>
            <consortium name="The Broad Institute Genome Sequencing Center for Infectious Disease"/>
            <person name="Wu L."/>
            <person name="Ma J."/>
        </authorList>
    </citation>
    <scope>NUCLEOTIDE SEQUENCE [LARGE SCALE GENOMIC DNA]</scope>
    <source>
        <strain evidence="3">JCM 18123</strain>
    </source>
</reference>
<organism evidence="2 3">
    <name type="scientific">Streptomonospora halophila</name>
    <dbReference type="NCBI Taxonomy" id="427369"/>
    <lineage>
        <taxon>Bacteria</taxon>
        <taxon>Bacillati</taxon>
        <taxon>Actinomycetota</taxon>
        <taxon>Actinomycetes</taxon>
        <taxon>Streptosporangiales</taxon>
        <taxon>Nocardiopsidaceae</taxon>
        <taxon>Streptomonospora</taxon>
    </lineage>
</organism>
<evidence type="ECO:0000256" key="1">
    <source>
        <dbReference type="SAM" id="MobiDB-lite"/>
    </source>
</evidence>
<keyword evidence="3" id="KW-1185">Reference proteome</keyword>
<gene>
    <name evidence="2" type="ORF">GCM10023224_49090</name>
</gene>
<comment type="caution">
    <text evidence="2">The sequence shown here is derived from an EMBL/GenBank/DDBJ whole genome shotgun (WGS) entry which is preliminary data.</text>
</comment>
<feature type="region of interest" description="Disordered" evidence="1">
    <location>
        <begin position="1"/>
        <end position="20"/>
    </location>
</feature>
<name>A0ABP9GYS2_9ACTN</name>
<dbReference type="Proteomes" id="UP001499993">
    <property type="component" value="Unassembled WGS sequence"/>
</dbReference>
<evidence type="ECO:0000313" key="3">
    <source>
        <dbReference type="Proteomes" id="UP001499993"/>
    </source>
</evidence>
<accession>A0ABP9GYS2</accession>
<dbReference type="EMBL" id="BAABIK010000046">
    <property type="protein sequence ID" value="GAA4957354.1"/>
    <property type="molecule type" value="Genomic_DNA"/>
</dbReference>
<protein>
    <submittedName>
        <fullName evidence="2">Uncharacterized protein</fullName>
    </submittedName>
</protein>
<evidence type="ECO:0000313" key="2">
    <source>
        <dbReference type="EMBL" id="GAA4957354.1"/>
    </source>
</evidence>
<proteinExistence type="predicted"/>
<sequence>MRAPPERAAPRFGRSPPWHGSLPRLVPDHAVRNATYPAVTAGDVAVRSFGTVIVRRYGHRSP</sequence>